<evidence type="ECO:0000313" key="1">
    <source>
        <dbReference type="EMBL" id="SVE39891.1"/>
    </source>
</evidence>
<organism evidence="1">
    <name type="scientific">marine metagenome</name>
    <dbReference type="NCBI Taxonomy" id="408172"/>
    <lineage>
        <taxon>unclassified sequences</taxon>
        <taxon>metagenomes</taxon>
        <taxon>ecological metagenomes</taxon>
    </lineage>
</organism>
<protein>
    <submittedName>
        <fullName evidence="1">Uncharacterized protein</fullName>
    </submittedName>
</protein>
<gene>
    <name evidence="1" type="ORF">METZ01_LOCUS492745</name>
</gene>
<dbReference type="EMBL" id="UINC01214590">
    <property type="protein sequence ID" value="SVE39891.1"/>
    <property type="molecule type" value="Genomic_DNA"/>
</dbReference>
<sequence length="42" mass="4884">MKVFSIFVAFNLFRQTRIISDNSAIFFCLIVLTQLHKTGTYV</sequence>
<accession>A0A383D678</accession>
<name>A0A383D678_9ZZZZ</name>
<proteinExistence type="predicted"/>
<dbReference type="AlphaFoldDB" id="A0A383D678"/>
<reference evidence="1" key="1">
    <citation type="submission" date="2018-05" db="EMBL/GenBank/DDBJ databases">
        <authorList>
            <person name="Lanie J.A."/>
            <person name="Ng W.-L."/>
            <person name="Kazmierczak K.M."/>
            <person name="Andrzejewski T.M."/>
            <person name="Davidsen T.M."/>
            <person name="Wayne K.J."/>
            <person name="Tettelin H."/>
            <person name="Glass J.I."/>
            <person name="Rusch D."/>
            <person name="Podicherti R."/>
            <person name="Tsui H.-C.T."/>
            <person name="Winkler M.E."/>
        </authorList>
    </citation>
    <scope>NUCLEOTIDE SEQUENCE</scope>
</reference>